<accession>A0A6N6VVD2</accession>
<dbReference type="EMBL" id="WFLM01000001">
    <property type="protein sequence ID" value="KAB8040433.1"/>
    <property type="molecule type" value="Genomic_DNA"/>
</dbReference>
<evidence type="ECO:0000256" key="1">
    <source>
        <dbReference type="SAM" id="Phobius"/>
    </source>
</evidence>
<dbReference type="AlphaFoldDB" id="A0A6N6VVD2"/>
<protein>
    <submittedName>
        <fullName evidence="2">Uncharacterized protein</fullName>
    </submittedName>
</protein>
<evidence type="ECO:0000313" key="2">
    <source>
        <dbReference type="EMBL" id="KAB8040433.1"/>
    </source>
</evidence>
<keyword evidence="1" id="KW-1133">Transmembrane helix</keyword>
<comment type="caution">
    <text evidence="2">The sequence shown here is derived from an EMBL/GenBank/DDBJ whole genome shotgun (WGS) entry which is preliminary data.</text>
</comment>
<keyword evidence="1" id="KW-0812">Transmembrane</keyword>
<name>A0A6N6VVD2_9BACT</name>
<proteinExistence type="predicted"/>
<dbReference type="RefSeq" id="WP_153417948.1">
    <property type="nucleotide sequence ID" value="NZ_WFLM01000001.1"/>
</dbReference>
<reference evidence="2 3" key="1">
    <citation type="submission" date="2019-10" db="EMBL/GenBank/DDBJ databases">
        <title>New species of Slilvanegrellaceae.</title>
        <authorList>
            <person name="Pitt A."/>
            <person name="Hahn M.W."/>
        </authorList>
    </citation>
    <scope>NUCLEOTIDE SEQUENCE [LARGE SCALE GENOMIC DNA]</scope>
    <source>
        <strain evidence="2 3">SP-Ram-0.45-NSY-1</strain>
    </source>
</reference>
<dbReference type="OrthoDB" id="5293431at2"/>
<organism evidence="2 3">
    <name type="scientific">Silvanigrella paludirubra</name>
    <dbReference type="NCBI Taxonomy" id="2499159"/>
    <lineage>
        <taxon>Bacteria</taxon>
        <taxon>Pseudomonadati</taxon>
        <taxon>Bdellovibrionota</taxon>
        <taxon>Oligoflexia</taxon>
        <taxon>Silvanigrellales</taxon>
        <taxon>Silvanigrellaceae</taxon>
        <taxon>Silvanigrella</taxon>
    </lineage>
</organism>
<keyword evidence="3" id="KW-1185">Reference proteome</keyword>
<sequence length="376" mass="44045">MFKSQKNKNQEGQALVSGLILLIFTLFFSIYFLFISESYSRNYSNIQKARESTLRESSKIANLINQITINNQLILQSISVAEDAYAEAAEIGLYISFNQPYWESYGILNQKNYSLNHLLLSDKTKNSLNLIYSSLLNKSARGLFLAKSLSEKNKKIIEKIPNQISIHFIRSSNADVFCFSLESRNKYYQKPGFHNIPIYENLYHFYLEKKGCKLTQSRGLYGFLNSQLPLIFSSESDDILSYKSFNTILNNDYYGIWYVDPNKYKEFFNSLYFHSGSFVEENSKFTVISKYLSKIPFFQNIKIDQKEIFSGFSKIINVRVTHPYFYCQSNKNQFGDFILEEDFLNIDQCAFNKNYFIKSFFYPNWISLISKEVDKK</sequence>
<gene>
    <name evidence="2" type="ORF">GCL60_00525</name>
</gene>
<feature type="transmembrane region" description="Helical" evidence="1">
    <location>
        <begin position="12"/>
        <end position="34"/>
    </location>
</feature>
<dbReference type="Proteomes" id="UP000437748">
    <property type="component" value="Unassembled WGS sequence"/>
</dbReference>
<evidence type="ECO:0000313" key="3">
    <source>
        <dbReference type="Proteomes" id="UP000437748"/>
    </source>
</evidence>
<keyword evidence="1" id="KW-0472">Membrane</keyword>